<feature type="domain" description="CBS" evidence="3">
    <location>
        <begin position="8"/>
        <end position="67"/>
    </location>
</feature>
<keyword evidence="5" id="KW-1185">Reference proteome</keyword>
<accession>A0A4R8DWA7</accession>
<dbReference type="Gene3D" id="3.10.580.10">
    <property type="entry name" value="CBS-domain"/>
    <property type="match status" value="1"/>
</dbReference>
<reference evidence="4 5" key="1">
    <citation type="submission" date="2019-03" db="EMBL/GenBank/DDBJ databases">
        <title>Genomic Encyclopedia of Type Strains, Phase IV (KMG-IV): sequencing the most valuable type-strain genomes for metagenomic binning, comparative biology and taxonomic classification.</title>
        <authorList>
            <person name="Goeker M."/>
        </authorList>
    </citation>
    <scope>NUCLEOTIDE SEQUENCE [LARGE SCALE GENOMIC DNA]</scope>
    <source>
        <strain evidence="4 5">DSM 100059</strain>
    </source>
</reference>
<dbReference type="SMART" id="SM00116">
    <property type="entry name" value="CBS"/>
    <property type="match status" value="2"/>
</dbReference>
<dbReference type="CDD" id="cd04623">
    <property type="entry name" value="CBS_pair_bac_euk"/>
    <property type="match status" value="1"/>
</dbReference>
<dbReference type="InterPro" id="IPR046342">
    <property type="entry name" value="CBS_dom_sf"/>
</dbReference>
<dbReference type="InterPro" id="IPR044725">
    <property type="entry name" value="CBSX3_CBS_dom"/>
</dbReference>
<dbReference type="InterPro" id="IPR000644">
    <property type="entry name" value="CBS_dom"/>
</dbReference>
<dbReference type="EMBL" id="SODV01000001">
    <property type="protein sequence ID" value="TDX01697.1"/>
    <property type="molecule type" value="Genomic_DNA"/>
</dbReference>
<dbReference type="OrthoDB" id="9802114at2"/>
<keyword evidence="1 2" id="KW-0129">CBS domain</keyword>
<dbReference type="Pfam" id="PF00571">
    <property type="entry name" value="CBS"/>
    <property type="match status" value="2"/>
</dbReference>
<dbReference type="InterPro" id="IPR051257">
    <property type="entry name" value="Diverse_CBS-Domain"/>
</dbReference>
<dbReference type="SUPFAM" id="SSF54631">
    <property type="entry name" value="CBS-domain pair"/>
    <property type="match status" value="1"/>
</dbReference>
<name>A0A4R8DWA7_9BACT</name>
<evidence type="ECO:0000313" key="4">
    <source>
        <dbReference type="EMBL" id="TDX01697.1"/>
    </source>
</evidence>
<protein>
    <submittedName>
        <fullName evidence="4">CBS domain protein</fullName>
    </submittedName>
</protein>
<evidence type="ECO:0000256" key="2">
    <source>
        <dbReference type="PROSITE-ProRule" id="PRU00703"/>
    </source>
</evidence>
<evidence type="ECO:0000313" key="5">
    <source>
        <dbReference type="Proteomes" id="UP000294498"/>
    </source>
</evidence>
<gene>
    <name evidence="4" type="ORF">EDB95_2739</name>
</gene>
<dbReference type="PANTHER" id="PTHR43080:SF2">
    <property type="entry name" value="CBS DOMAIN-CONTAINING PROTEIN"/>
    <property type="match status" value="1"/>
</dbReference>
<dbReference type="PANTHER" id="PTHR43080">
    <property type="entry name" value="CBS DOMAIN-CONTAINING PROTEIN CBSX3, MITOCHONDRIAL"/>
    <property type="match status" value="1"/>
</dbReference>
<feature type="domain" description="CBS" evidence="3">
    <location>
        <begin position="76"/>
        <end position="131"/>
    </location>
</feature>
<dbReference type="RefSeq" id="WP_133994338.1">
    <property type="nucleotide sequence ID" value="NZ_SODV01000001.1"/>
</dbReference>
<dbReference type="AlphaFoldDB" id="A0A4R8DWA7"/>
<comment type="caution">
    <text evidence="4">The sequence shown here is derived from an EMBL/GenBank/DDBJ whole genome shotgun (WGS) entry which is preliminary data.</text>
</comment>
<proteinExistence type="predicted"/>
<evidence type="ECO:0000256" key="1">
    <source>
        <dbReference type="ARBA" id="ARBA00023122"/>
    </source>
</evidence>
<evidence type="ECO:0000259" key="3">
    <source>
        <dbReference type="PROSITE" id="PS51371"/>
    </source>
</evidence>
<dbReference type="PROSITE" id="PS51371">
    <property type="entry name" value="CBS"/>
    <property type="match status" value="2"/>
</dbReference>
<dbReference type="Proteomes" id="UP000294498">
    <property type="component" value="Unassembled WGS sequence"/>
</dbReference>
<sequence length="143" mass="16382">MKKVLDIFKRKGRNTISIHPDATVLDALKLMADRNIGSVVVLHHEQYQGLMTERDYSRKVILLGKSSSDTRVKDIMTTDLPRVSSEHTLEDCMELMSNKNVRYLPVFDHGRFTGIISINDVVRETISSQQETIEHLQNFIHSS</sequence>
<organism evidence="4 5">
    <name type="scientific">Dinghuibacter silviterrae</name>
    <dbReference type="NCBI Taxonomy" id="1539049"/>
    <lineage>
        <taxon>Bacteria</taxon>
        <taxon>Pseudomonadati</taxon>
        <taxon>Bacteroidota</taxon>
        <taxon>Chitinophagia</taxon>
        <taxon>Chitinophagales</taxon>
        <taxon>Chitinophagaceae</taxon>
        <taxon>Dinghuibacter</taxon>
    </lineage>
</organism>